<evidence type="ECO:0000313" key="3">
    <source>
        <dbReference type="Proteomes" id="UP000192042"/>
    </source>
</evidence>
<organism evidence="2 3">
    <name type="scientific">Nitrospira japonica</name>
    <dbReference type="NCBI Taxonomy" id="1325564"/>
    <lineage>
        <taxon>Bacteria</taxon>
        <taxon>Pseudomonadati</taxon>
        <taxon>Nitrospirota</taxon>
        <taxon>Nitrospiria</taxon>
        <taxon>Nitrospirales</taxon>
        <taxon>Nitrospiraceae</taxon>
        <taxon>Nitrospira</taxon>
    </lineage>
</organism>
<dbReference type="AlphaFoldDB" id="A0A1W1I2B9"/>
<dbReference type="STRING" id="1325564.NSJP_0791"/>
<keyword evidence="3" id="KW-1185">Reference proteome</keyword>
<gene>
    <name evidence="2" type="ORF">NSJP_0791</name>
</gene>
<dbReference type="KEGG" id="nja:NSJP_0791"/>
<accession>A0A1W1I2B9</accession>
<evidence type="ECO:0000313" key="2">
    <source>
        <dbReference type="EMBL" id="SLM46963.1"/>
    </source>
</evidence>
<protein>
    <recommendedName>
        <fullName evidence="4">DUF4177 domain-containing protein</fullName>
    </recommendedName>
</protein>
<dbReference type="Proteomes" id="UP000192042">
    <property type="component" value="Chromosome I"/>
</dbReference>
<keyword evidence="1" id="KW-0812">Transmembrane</keyword>
<proteinExistence type="predicted"/>
<sequence>MKDFTADLDASGRSIEIDRTNRQEQEEVMNRGPISLVVMSLVASVIVSAMTLIVAQPFLAKAQETKRFQYRIVEVLHDTDSMQQALNEYGAGGWELVAVSAGNLTSPKLIFKK</sequence>
<feature type="transmembrane region" description="Helical" evidence="1">
    <location>
        <begin position="34"/>
        <end position="59"/>
    </location>
</feature>
<keyword evidence="1" id="KW-1133">Transmembrane helix</keyword>
<keyword evidence="1" id="KW-0472">Membrane</keyword>
<dbReference type="EMBL" id="LT828648">
    <property type="protein sequence ID" value="SLM46963.1"/>
    <property type="molecule type" value="Genomic_DNA"/>
</dbReference>
<evidence type="ECO:0000256" key="1">
    <source>
        <dbReference type="SAM" id="Phobius"/>
    </source>
</evidence>
<evidence type="ECO:0008006" key="4">
    <source>
        <dbReference type="Google" id="ProtNLM"/>
    </source>
</evidence>
<reference evidence="2 3" key="1">
    <citation type="submission" date="2017-03" db="EMBL/GenBank/DDBJ databases">
        <authorList>
            <person name="Afonso C.L."/>
            <person name="Miller P.J."/>
            <person name="Scott M.A."/>
            <person name="Spackman E."/>
            <person name="Goraichik I."/>
            <person name="Dimitrov K.M."/>
            <person name="Suarez D.L."/>
            <person name="Swayne D.E."/>
        </authorList>
    </citation>
    <scope>NUCLEOTIDE SEQUENCE [LARGE SCALE GENOMIC DNA]</scope>
    <source>
        <strain evidence="2">Genome sequencing of Nitrospira japonica strain NJ11</strain>
    </source>
</reference>
<name>A0A1W1I2B9_9BACT</name>